<dbReference type="EMBL" id="UPXZ01000039">
    <property type="protein sequence ID" value="VBB48285.1"/>
    <property type="molecule type" value="Genomic_DNA"/>
</dbReference>
<reference evidence="1" key="1">
    <citation type="submission" date="2018-07" db="EMBL/GenBank/DDBJ databases">
        <authorList>
            <consortium name="Genoscope - CEA"/>
            <person name="William W."/>
        </authorList>
    </citation>
    <scope>NUCLEOTIDE SEQUENCE</scope>
    <source>
        <strain evidence="1">IK1</strain>
    </source>
</reference>
<dbReference type="AlphaFoldDB" id="A0A653AKS1"/>
<sequence>MYWTVQNIFRRKIKYNIKVFREKKATFFKLVGNNKLLNR</sequence>
<accession>A0A653AKS1</accession>
<evidence type="ECO:0000313" key="1">
    <source>
        <dbReference type="EMBL" id="VBB48285.1"/>
    </source>
</evidence>
<protein>
    <submittedName>
        <fullName evidence="1">Uncharacterized protein</fullName>
    </submittedName>
</protein>
<proteinExistence type="predicted"/>
<gene>
    <name evidence="1" type="ORF">TRIP_D440303</name>
</gene>
<organism evidence="1">
    <name type="scientific">uncultured Paludibacter sp</name>
    <dbReference type="NCBI Taxonomy" id="497635"/>
    <lineage>
        <taxon>Bacteria</taxon>
        <taxon>Pseudomonadati</taxon>
        <taxon>Bacteroidota</taxon>
        <taxon>Bacteroidia</taxon>
        <taxon>Bacteroidales</taxon>
        <taxon>Paludibacteraceae</taxon>
        <taxon>Paludibacter</taxon>
        <taxon>environmental samples</taxon>
    </lineage>
</organism>
<name>A0A653AKS1_9BACT</name>